<name>A0A6B9V9V2_ARAHY</name>
<evidence type="ECO:0000259" key="1">
    <source>
        <dbReference type="PROSITE" id="PS50112"/>
    </source>
</evidence>
<sequence length="91" mass="10064">MSARIFHPISITVILSSSSSAISLVRQSSPSQHASHDAATCFRRCRARRCLNAWRNRSAENLYGYAAEEALGKDGIELIVDPKDFALLMIL</sequence>
<proteinExistence type="predicted"/>
<dbReference type="Proteomes" id="UP000464620">
    <property type="component" value="Chromosome B09"/>
</dbReference>
<feature type="domain" description="PAS" evidence="1">
    <location>
        <begin position="56"/>
        <end position="84"/>
    </location>
</feature>
<dbReference type="EMBL" id="CP031001">
    <property type="protein sequence ID" value="QHN77564.1"/>
    <property type="molecule type" value="Genomic_DNA"/>
</dbReference>
<dbReference type="InterPro" id="IPR000014">
    <property type="entry name" value="PAS"/>
</dbReference>
<accession>A0A6B9V9V2</accession>
<evidence type="ECO:0000313" key="2">
    <source>
        <dbReference type="EMBL" id="QHN77564.1"/>
    </source>
</evidence>
<protein>
    <recommendedName>
        <fullName evidence="1">PAS domain-containing protein</fullName>
    </recommendedName>
</protein>
<organism evidence="2 3">
    <name type="scientific">Arachis hypogaea</name>
    <name type="common">Peanut</name>
    <dbReference type="NCBI Taxonomy" id="3818"/>
    <lineage>
        <taxon>Eukaryota</taxon>
        <taxon>Viridiplantae</taxon>
        <taxon>Streptophyta</taxon>
        <taxon>Embryophyta</taxon>
        <taxon>Tracheophyta</taxon>
        <taxon>Spermatophyta</taxon>
        <taxon>Magnoliopsida</taxon>
        <taxon>eudicotyledons</taxon>
        <taxon>Gunneridae</taxon>
        <taxon>Pentapetalae</taxon>
        <taxon>rosids</taxon>
        <taxon>fabids</taxon>
        <taxon>Fabales</taxon>
        <taxon>Fabaceae</taxon>
        <taxon>Papilionoideae</taxon>
        <taxon>50 kb inversion clade</taxon>
        <taxon>dalbergioids sensu lato</taxon>
        <taxon>Dalbergieae</taxon>
        <taxon>Pterocarpus clade</taxon>
        <taxon>Arachis</taxon>
    </lineage>
</organism>
<dbReference type="PROSITE" id="PS50112">
    <property type="entry name" value="PAS"/>
    <property type="match status" value="1"/>
</dbReference>
<reference evidence="2 3" key="1">
    <citation type="submission" date="2020-01" db="EMBL/GenBank/DDBJ databases">
        <title>Genome sequence of Arachis hypogaea, cultivar Shitouqi.</title>
        <authorList>
            <person name="Zhuang W."/>
            <person name="Chen H."/>
            <person name="Varshney R."/>
            <person name="Wang D."/>
            <person name="Ming R."/>
        </authorList>
    </citation>
    <scope>NUCLEOTIDE SEQUENCE [LARGE SCALE GENOMIC DNA]</scope>
    <source>
        <tissue evidence="2">Young leaf</tissue>
    </source>
</reference>
<evidence type="ECO:0000313" key="3">
    <source>
        <dbReference type="Proteomes" id="UP000464620"/>
    </source>
</evidence>
<gene>
    <name evidence="2" type="ORF">DS421_19g653810</name>
</gene>
<dbReference type="AlphaFoldDB" id="A0A6B9V9V2"/>